<proteinExistence type="predicted"/>
<evidence type="ECO:0000313" key="1">
    <source>
        <dbReference type="EMBL" id="MQM32291.1"/>
    </source>
</evidence>
<dbReference type="AlphaFoldDB" id="A0A6A7RXT5"/>
<name>A0A6A7RXT5_9PROT</name>
<dbReference type="EMBL" id="PDHS01000483">
    <property type="protein sequence ID" value="MQM32291.1"/>
    <property type="molecule type" value="Genomic_DNA"/>
</dbReference>
<evidence type="ECO:0000313" key="2">
    <source>
        <dbReference type="Proteomes" id="UP000342300"/>
    </source>
</evidence>
<reference evidence="1 2" key="1">
    <citation type="submission" date="2017-09" db="EMBL/GenBank/DDBJ databases">
        <title>Metagenomic Analysis Reveals Denitrifying Candidatus Accumulibacter and Flanking Population as a Source of N2O.</title>
        <authorList>
            <person name="Gao H."/>
            <person name="Mao Y."/>
            <person name="Zhao X."/>
            <person name="Liu W.-T."/>
            <person name="Zhang T."/>
            <person name="Wells G."/>
        </authorList>
    </citation>
    <scope>NUCLEOTIDE SEQUENCE [LARGE SCALE GENOMIC DNA]</scope>
    <source>
        <strain evidence="1">CANDO_2_IC</strain>
    </source>
</reference>
<accession>A0A6A7RXT5</accession>
<gene>
    <name evidence="1" type="ORF">CRU78_18025</name>
</gene>
<dbReference type="Proteomes" id="UP000342300">
    <property type="component" value="Unassembled WGS sequence"/>
</dbReference>
<comment type="caution">
    <text evidence="1">The sequence shown here is derived from an EMBL/GenBank/DDBJ whole genome shotgun (WGS) entry which is preliminary data.</text>
</comment>
<protein>
    <submittedName>
        <fullName evidence="1">Uncharacterized protein</fullName>
    </submittedName>
</protein>
<organism evidence="1 2">
    <name type="scientific">Candidatus Accumulibacter phosphatis</name>
    <dbReference type="NCBI Taxonomy" id="327160"/>
    <lineage>
        <taxon>Bacteria</taxon>
        <taxon>Pseudomonadati</taxon>
        <taxon>Pseudomonadota</taxon>
        <taxon>Betaproteobacteria</taxon>
        <taxon>Candidatus Accumulibacter</taxon>
    </lineage>
</organism>
<sequence length="94" mass="10229">MQAIELETTISPEGGIVLPPDCQAIYGRHARLILLLDDDPSTVSPTRADRAQRQAALRQALLAVAQAGTFAHIDDASAWQREARVDRALPGRED</sequence>